<keyword evidence="2" id="KW-1185">Reference proteome</keyword>
<dbReference type="AlphaFoldDB" id="A0A1M5KI57"/>
<name>A0A1M5KI57_9FLAO</name>
<accession>A0A1M5KI57</accession>
<reference evidence="2" key="1">
    <citation type="submission" date="2016-11" db="EMBL/GenBank/DDBJ databases">
        <authorList>
            <person name="Varghese N."/>
            <person name="Submissions S."/>
        </authorList>
    </citation>
    <scope>NUCLEOTIDE SEQUENCE [LARGE SCALE GENOMIC DNA]</scope>
    <source>
        <strain evidence="2">DSM 25330</strain>
    </source>
</reference>
<dbReference type="EMBL" id="FQWS01000001">
    <property type="protein sequence ID" value="SHG52492.1"/>
    <property type="molecule type" value="Genomic_DNA"/>
</dbReference>
<gene>
    <name evidence="1" type="ORF">SAMN05444148_0341</name>
</gene>
<organism evidence="1 2">
    <name type="scientific">Winogradskyella jejuensis</name>
    <dbReference type="NCBI Taxonomy" id="1089305"/>
    <lineage>
        <taxon>Bacteria</taxon>
        <taxon>Pseudomonadati</taxon>
        <taxon>Bacteroidota</taxon>
        <taxon>Flavobacteriia</taxon>
        <taxon>Flavobacteriales</taxon>
        <taxon>Flavobacteriaceae</taxon>
        <taxon>Winogradskyella</taxon>
    </lineage>
</organism>
<sequence>MSHFKRDLNKEQLLGEYLDTVYNSLNLHFVRNEDINLQHRGVDLLFPDREGIYIDEKAQLDYLNKSLPTFTFELSYLKNGEQKLGWLLDESKLTTHYFLITGIYVENETDLSKGFKSCTITSVNRKKLLIYLESKGLSKNRLLQYDTDFRGFEDKKLKNEIEELNPKTEGLLYFSPQLAEQPINLQLRLKHLIEVGVAKQIFPLK</sequence>
<evidence type="ECO:0000313" key="1">
    <source>
        <dbReference type="EMBL" id="SHG52492.1"/>
    </source>
</evidence>
<dbReference type="OrthoDB" id="1245542at2"/>
<dbReference type="Proteomes" id="UP000184522">
    <property type="component" value="Unassembled WGS sequence"/>
</dbReference>
<protein>
    <submittedName>
        <fullName evidence="1">Uncharacterized protein</fullName>
    </submittedName>
</protein>
<evidence type="ECO:0000313" key="2">
    <source>
        <dbReference type="Proteomes" id="UP000184522"/>
    </source>
</evidence>
<dbReference type="STRING" id="1089305.SAMN05444148_0341"/>
<proteinExistence type="predicted"/>
<dbReference type="RefSeq" id="WP_073082164.1">
    <property type="nucleotide sequence ID" value="NZ_FQWS01000001.1"/>
</dbReference>